<accession>A0A8T2UML8</accession>
<dbReference type="Pfam" id="PF01535">
    <property type="entry name" value="PPR"/>
    <property type="match status" value="5"/>
</dbReference>
<evidence type="ECO:0000256" key="2">
    <source>
        <dbReference type="PROSITE-ProRule" id="PRU00708"/>
    </source>
</evidence>
<dbReference type="Proteomes" id="UP000825935">
    <property type="component" value="Chromosome 6"/>
</dbReference>
<dbReference type="EMBL" id="CM035411">
    <property type="protein sequence ID" value="KAH7435790.1"/>
    <property type="molecule type" value="Genomic_DNA"/>
</dbReference>
<proteinExistence type="predicted"/>
<dbReference type="Pfam" id="PF13041">
    <property type="entry name" value="PPR_2"/>
    <property type="match status" value="4"/>
</dbReference>
<dbReference type="PROSITE" id="PS51375">
    <property type="entry name" value="PPR"/>
    <property type="match status" value="6"/>
</dbReference>
<feature type="repeat" description="PPR" evidence="2">
    <location>
        <begin position="740"/>
        <end position="774"/>
    </location>
</feature>
<dbReference type="PANTHER" id="PTHR47926">
    <property type="entry name" value="PENTATRICOPEPTIDE REPEAT-CONTAINING PROTEIN"/>
    <property type="match status" value="1"/>
</dbReference>
<feature type="repeat" description="PPR" evidence="2">
    <location>
        <begin position="230"/>
        <end position="264"/>
    </location>
</feature>
<dbReference type="GO" id="GO:0009451">
    <property type="term" value="P:RNA modification"/>
    <property type="evidence" value="ECO:0007669"/>
    <property type="project" value="InterPro"/>
</dbReference>
<dbReference type="InterPro" id="IPR011990">
    <property type="entry name" value="TPR-like_helical_dom_sf"/>
</dbReference>
<evidence type="ECO:0000313" key="3">
    <source>
        <dbReference type="EMBL" id="KAH7435790.1"/>
    </source>
</evidence>
<dbReference type="AlphaFoldDB" id="A0A8T2UML8"/>
<dbReference type="PANTHER" id="PTHR47926:SF342">
    <property type="entry name" value="TETRATRICOPEPTIDE-LIKE HELICAL DOMAIN-CONTAINING PROTEIN-RELATED"/>
    <property type="match status" value="1"/>
</dbReference>
<dbReference type="OrthoDB" id="1882346at2759"/>
<dbReference type="FunFam" id="1.25.40.10:FF:000242">
    <property type="entry name" value="Pentatricopeptide repeat-containing protein"/>
    <property type="match status" value="1"/>
</dbReference>
<reference evidence="3" key="1">
    <citation type="submission" date="2021-08" db="EMBL/GenBank/DDBJ databases">
        <title>WGS assembly of Ceratopteris richardii.</title>
        <authorList>
            <person name="Marchant D.B."/>
            <person name="Chen G."/>
            <person name="Jenkins J."/>
            <person name="Shu S."/>
            <person name="Leebens-Mack J."/>
            <person name="Grimwood J."/>
            <person name="Schmutz J."/>
            <person name="Soltis P."/>
            <person name="Soltis D."/>
            <person name="Chen Z.-H."/>
        </authorList>
    </citation>
    <scope>NUCLEOTIDE SEQUENCE</scope>
    <source>
        <strain evidence="3">Whitten #5841</strain>
        <tissue evidence="3">Leaf</tissue>
    </source>
</reference>
<dbReference type="FunFam" id="1.25.40.10:FF:000343">
    <property type="entry name" value="Pentatricopeptide repeat-containing protein At3g58590"/>
    <property type="match status" value="1"/>
</dbReference>
<keyword evidence="1" id="KW-0677">Repeat</keyword>
<feature type="repeat" description="PPR" evidence="2">
    <location>
        <begin position="632"/>
        <end position="666"/>
    </location>
</feature>
<feature type="repeat" description="PPR" evidence="2">
    <location>
        <begin position="331"/>
        <end position="365"/>
    </location>
</feature>
<dbReference type="GO" id="GO:0003723">
    <property type="term" value="F:RNA binding"/>
    <property type="evidence" value="ECO:0007669"/>
    <property type="project" value="InterPro"/>
</dbReference>
<sequence length="884" mass="98956">MALTICSAALLEKPLQSSNLQLPVVNHYALSYGSPCVSWMHSDDSSLLYTCRSNEANDEPPSLSGFMCALQQYREKEEPLLYAQQLFLEACYYGFELHREISNFFVEIFARCRNTPSTLQVFNRLPYFDERSWSFITQWFYENGEHEQAFGMLQALRINFVQDYRPALMAILRACFELGYIECVRLVHIEIVKEELEKDVFFGITLVRMYTKCGLLAEAQGVFDEITDVNLVLWNTLIAGYMDHGLSEEVMRCLREMQWQALPSSPVTLAHGLRACANAGCIDKGLELCMEVFREGFEQYPFVMGAVLNMFVKCDSLMEAQDIFDELPHPNAVMWNTLMTGYIDHNLPNHALMCYGQMKSSGLSGNYITFVCALKACAITGELELGQEIHIETIKEDYHSNEKVGNALVELYLKCGLLEEALDVFSGLAERDVFLWTNILLGFTEYGCDEKALSCLEWMQLDGVSPSSATYVCSLKACGPAANTVRQLHLEITKKGFEDNDRVGNALVDMYGKCSLLTDAHCTFERLPSQDVIAYTALISGYAEHGFVQRALEILNLMVQKGVSPSSITYISSLKACANLGYINKGQGIHIDILKYGYENNQVIGNVLVDMYVKCGLVAEAREVFNYLDHQCDISWNTLIVGYADCGEIEDVLALFQDMQLYGIHPNPATLLCSLKACGNMGAIDTGRQIHSLVVKRGHHIVNDADDKFLNFSSALIDMYCKCGNMDDAEGVFSLVTMKETGLFNSLMTGYACHGESADVFRLLERMKKENIQPDNVTFLSILTVCSHDGLVDEGQEYFNIMTNSFNILPTMKHHTCVVDLFCRAGLLIEAVVATTGLPVQPDIVVWSSILSACYKLGSSRLASQAINFTVCSDDHCLYTFAFA</sequence>
<feature type="repeat" description="PPR" evidence="2">
    <location>
        <begin position="531"/>
        <end position="565"/>
    </location>
</feature>
<dbReference type="InterPro" id="IPR046960">
    <property type="entry name" value="PPR_At4g14850-like_plant"/>
</dbReference>
<feature type="repeat" description="PPR" evidence="2">
    <location>
        <begin position="432"/>
        <end position="466"/>
    </location>
</feature>
<dbReference type="Gene3D" id="1.25.40.10">
    <property type="entry name" value="Tetratricopeptide repeat domain"/>
    <property type="match status" value="6"/>
</dbReference>
<evidence type="ECO:0008006" key="5">
    <source>
        <dbReference type="Google" id="ProtNLM"/>
    </source>
</evidence>
<evidence type="ECO:0000256" key="1">
    <source>
        <dbReference type="ARBA" id="ARBA00022737"/>
    </source>
</evidence>
<name>A0A8T2UML8_CERRI</name>
<dbReference type="NCBIfam" id="TIGR00756">
    <property type="entry name" value="PPR"/>
    <property type="match status" value="5"/>
</dbReference>
<protein>
    <recommendedName>
        <fullName evidence="5">Pentatricopeptide repeat-containing protein</fullName>
    </recommendedName>
</protein>
<comment type="caution">
    <text evidence="3">The sequence shown here is derived from an EMBL/GenBank/DDBJ whole genome shotgun (WGS) entry which is preliminary data.</text>
</comment>
<gene>
    <name evidence="3" type="ORF">KP509_06G079800</name>
</gene>
<dbReference type="InterPro" id="IPR002885">
    <property type="entry name" value="PPR_rpt"/>
</dbReference>
<evidence type="ECO:0000313" key="4">
    <source>
        <dbReference type="Proteomes" id="UP000825935"/>
    </source>
</evidence>
<organism evidence="3 4">
    <name type="scientific">Ceratopteris richardii</name>
    <name type="common">Triangle waterfern</name>
    <dbReference type="NCBI Taxonomy" id="49495"/>
    <lineage>
        <taxon>Eukaryota</taxon>
        <taxon>Viridiplantae</taxon>
        <taxon>Streptophyta</taxon>
        <taxon>Embryophyta</taxon>
        <taxon>Tracheophyta</taxon>
        <taxon>Polypodiopsida</taxon>
        <taxon>Polypodiidae</taxon>
        <taxon>Polypodiales</taxon>
        <taxon>Pteridineae</taxon>
        <taxon>Pteridaceae</taxon>
        <taxon>Parkerioideae</taxon>
        <taxon>Ceratopteris</taxon>
    </lineage>
</organism>
<keyword evidence="4" id="KW-1185">Reference proteome</keyword>